<dbReference type="PANTHER" id="PTHR21525:SF9">
    <property type="entry name" value="CHANNEL_COLICIN DOMAIN-CONTAINING PROTEIN"/>
    <property type="match status" value="1"/>
</dbReference>
<evidence type="ECO:0000313" key="2">
    <source>
        <dbReference type="Proteomes" id="UP000252792"/>
    </source>
</evidence>
<protein>
    <recommendedName>
        <fullName evidence="3">Tail tape measure protein</fullName>
    </recommendedName>
</protein>
<dbReference type="AlphaFoldDB" id="A0A366IZE7"/>
<dbReference type="EMBL" id="QNSE01000015">
    <property type="protein sequence ID" value="RBP79088.1"/>
    <property type="molecule type" value="Genomic_DNA"/>
</dbReference>
<name>A0A366IZE7_9GAMM</name>
<dbReference type="PANTHER" id="PTHR21525">
    <property type="entry name" value="MOTILE SPERM PROTEIN"/>
    <property type="match status" value="1"/>
</dbReference>
<organism evidence="1 2">
    <name type="scientific">Marinomonas rhizomae</name>
    <dbReference type="NCBI Taxonomy" id="491948"/>
    <lineage>
        <taxon>Bacteria</taxon>
        <taxon>Pseudomonadati</taxon>
        <taxon>Pseudomonadota</taxon>
        <taxon>Gammaproteobacteria</taxon>
        <taxon>Oceanospirillales</taxon>
        <taxon>Oceanospirillaceae</taxon>
        <taxon>Marinomonas</taxon>
    </lineage>
</organism>
<evidence type="ECO:0008006" key="3">
    <source>
        <dbReference type="Google" id="ProtNLM"/>
    </source>
</evidence>
<sequence length="179" mass="17837">MLKGAGKLFRPLDISLQGAGLASTISQGNSTQIGATAGDMAGGLGGAAAGGLAGAAIGSVVPIIGTAIGGIVGSIAGGMGGGFLGESAGEWIGSKIGGWFEDDKTDQPAPEAIAQQSQQLQNNNKSMTFAPIIHLTPTGNPAYDQQISDQVIERLKAEFAQGMMGNMDVATRADGSFDG</sequence>
<gene>
    <name evidence="1" type="ORF">DFP80_11518</name>
</gene>
<comment type="caution">
    <text evidence="1">The sequence shown here is derived from an EMBL/GenBank/DDBJ whole genome shotgun (WGS) entry which is preliminary data.</text>
</comment>
<dbReference type="OrthoDB" id="8019720at2"/>
<dbReference type="RefSeq" id="WP_113918113.1">
    <property type="nucleotide sequence ID" value="NZ_QNSE01000015.1"/>
</dbReference>
<dbReference type="Proteomes" id="UP000252792">
    <property type="component" value="Unassembled WGS sequence"/>
</dbReference>
<proteinExistence type="predicted"/>
<keyword evidence="2" id="KW-1185">Reference proteome</keyword>
<evidence type="ECO:0000313" key="1">
    <source>
        <dbReference type="EMBL" id="RBP79088.1"/>
    </source>
</evidence>
<accession>A0A366IZE7</accession>
<reference evidence="1 2" key="1">
    <citation type="submission" date="2018-06" db="EMBL/GenBank/DDBJ databases">
        <title>Genomic Encyclopedia of Type Strains, Phase III (KMG-III): the genomes of soil and plant-associated and newly described type strains.</title>
        <authorList>
            <person name="Whitman W."/>
        </authorList>
    </citation>
    <scope>NUCLEOTIDE SEQUENCE [LARGE SCALE GENOMIC DNA]</scope>
    <source>
        <strain evidence="1 2">CECT 7377</strain>
    </source>
</reference>